<dbReference type="Proteomes" id="UP000821837">
    <property type="component" value="Chromosome 1"/>
</dbReference>
<accession>A0A9D4QIA6</accession>
<feature type="region of interest" description="Disordered" evidence="1">
    <location>
        <begin position="10"/>
        <end position="109"/>
    </location>
</feature>
<evidence type="ECO:0000313" key="3">
    <source>
        <dbReference type="Proteomes" id="UP000821837"/>
    </source>
</evidence>
<dbReference type="VEuPathDB" id="VectorBase:RSAN_029196"/>
<evidence type="ECO:0000256" key="1">
    <source>
        <dbReference type="SAM" id="MobiDB-lite"/>
    </source>
</evidence>
<dbReference type="AlphaFoldDB" id="A0A9D4QIA6"/>
<sequence>MWYCGYAGQDVTYQPSGGPSNVPWTRWPPSSGVSRCMSPPQWRRKDVHPEAGLRMPAHPMEQGGDLPGAPDRPPPNLNPGSQVGLRPDDGQQAPAARTGLSTEDGPLTVSRCSTPAMLYALPPVQLSRRRKDQLEVQHRTAIRTLLRLPHTSPVAATLAEAQASPVSLLMLRQALLHVDRLHRTPDGALVQRFEDRPSSRMRGTHALYQELVPHHPTPATGHPPAPGEADQEMHPASELRQAAAEKIQEQLRGHLLVYTDDSVYQSPPSATAACTVPEQGTTLQCRLPFSASSKAAELAGLHLAADHLAASLPQQPAPLSPPASSTATMTTCC</sequence>
<feature type="compositionally biased region" description="Polar residues" evidence="1">
    <location>
        <begin position="11"/>
        <end position="23"/>
    </location>
</feature>
<evidence type="ECO:0000313" key="2">
    <source>
        <dbReference type="EMBL" id="KAH7982918.1"/>
    </source>
</evidence>
<name>A0A9D4QIA6_RHISA</name>
<organism evidence="2 3">
    <name type="scientific">Rhipicephalus sanguineus</name>
    <name type="common">Brown dog tick</name>
    <name type="synonym">Ixodes sanguineus</name>
    <dbReference type="NCBI Taxonomy" id="34632"/>
    <lineage>
        <taxon>Eukaryota</taxon>
        <taxon>Metazoa</taxon>
        <taxon>Ecdysozoa</taxon>
        <taxon>Arthropoda</taxon>
        <taxon>Chelicerata</taxon>
        <taxon>Arachnida</taxon>
        <taxon>Acari</taxon>
        <taxon>Parasitiformes</taxon>
        <taxon>Ixodida</taxon>
        <taxon>Ixodoidea</taxon>
        <taxon>Ixodidae</taxon>
        <taxon>Rhipicephalinae</taxon>
        <taxon>Rhipicephalus</taxon>
        <taxon>Rhipicephalus</taxon>
    </lineage>
</organism>
<keyword evidence="3" id="KW-1185">Reference proteome</keyword>
<proteinExistence type="predicted"/>
<protein>
    <submittedName>
        <fullName evidence="2">Uncharacterized protein</fullName>
    </submittedName>
</protein>
<reference evidence="2" key="1">
    <citation type="journal article" date="2020" name="Cell">
        <title>Large-Scale Comparative Analyses of Tick Genomes Elucidate Their Genetic Diversity and Vector Capacities.</title>
        <authorList>
            <consortium name="Tick Genome and Microbiome Consortium (TIGMIC)"/>
            <person name="Jia N."/>
            <person name="Wang J."/>
            <person name="Shi W."/>
            <person name="Du L."/>
            <person name="Sun Y."/>
            <person name="Zhan W."/>
            <person name="Jiang J.F."/>
            <person name="Wang Q."/>
            <person name="Zhang B."/>
            <person name="Ji P."/>
            <person name="Bell-Sakyi L."/>
            <person name="Cui X.M."/>
            <person name="Yuan T.T."/>
            <person name="Jiang B.G."/>
            <person name="Yang W.F."/>
            <person name="Lam T.T."/>
            <person name="Chang Q.C."/>
            <person name="Ding S.J."/>
            <person name="Wang X.J."/>
            <person name="Zhu J.G."/>
            <person name="Ruan X.D."/>
            <person name="Zhao L."/>
            <person name="Wei J.T."/>
            <person name="Ye R.Z."/>
            <person name="Que T.C."/>
            <person name="Du C.H."/>
            <person name="Zhou Y.H."/>
            <person name="Cheng J.X."/>
            <person name="Dai P.F."/>
            <person name="Guo W.B."/>
            <person name="Han X.H."/>
            <person name="Huang E.J."/>
            <person name="Li L.F."/>
            <person name="Wei W."/>
            <person name="Gao Y.C."/>
            <person name="Liu J.Z."/>
            <person name="Shao H.Z."/>
            <person name="Wang X."/>
            <person name="Wang C.C."/>
            <person name="Yang T.C."/>
            <person name="Huo Q.B."/>
            <person name="Li W."/>
            <person name="Chen H.Y."/>
            <person name="Chen S.E."/>
            <person name="Zhou L.G."/>
            <person name="Ni X.B."/>
            <person name="Tian J.H."/>
            <person name="Sheng Y."/>
            <person name="Liu T."/>
            <person name="Pan Y.S."/>
            <person name="Xia L.Y."/>
            <person name="Li J."/>
            <person name="Zhao F."/>
            <person name="Cao W.C."/>
        </authorList>
    </citation>
    <scope>NUCLEOTIDE SEQUENCE</scope>
    <source>
        <strain evidence="2">Rsan-2018</strain>
    </source>
</reference>
<gene>
    <name evidence="2" type="ORF">HPB52_008102</name>
</gene>
<dbReference type="EMBL" id="JABSTV010001245">
    <property type="protein sequence ID" value="KAH7982918.1"/>
    <property type="molecule type" value="Genomic_DNA"/>
</dbReference>
<comment type="caution">
    <text evidence="2">The sequence shown here is derived from an EMBL/GenBank/DDBJ whole genome shotgun (WGS) entry which is preliminary data.</text>
</comment>
<reference evidence="2" key="2">
    <citation type="submission" date="2021-09" db="EMBL/GenBank/DDBJ databases">
        <authorList>
            <person name="Jia N."/>
            <person name="Wang J."/>
            <person name="Shi W."/>
            <person name="Du L."/>
            <person name="Sun Y."/>
            <person name="Zhan W."/>
            <person name="Jiang J."/>
            <person name="Wang Q."/>
            <person name="Zhang B."/>
            <person name="Ji P."/>
            <person name="Sakyi L.B."/>
            <person name="Cui X."/>
            <person name="Yuan T."/>
            <person name="Jiang B."/>
            <person name="Yang W."/>
            <person name="Lam T.T.-Y."/>
            <person name="Chang Q."/>
            <person name="Ding S."/>
            <person name="Wang X."/>
            <person name="Zhu J."/>
            <person name="Ruan X."/>
            <person name="Zhao L."/>
            <person name="Wei J."/>
            <person name="Que T."/>
            <person name="Du C."/>
            <person name="Cheng J."/>
            <person name="Dai P."/>
            <person name="Han X."/>
            <person name="Huang E."/>
            <person name="Gao Y."/>
            <person name="Liu J."/>
            <person name="Shao H."/>
            <person name="Ye R."/>
            <person name="Li L."/>
            <person name="Wei W."/>
            <person name="Wang X."/>
            <person name="Wang C."/>
            <person name="Huo Q."/>
            <person name="Li W."/>
            <person name="Guo W."/>
            <person name="Chen H."/>
            <person name="Chen S."/>
            <person name="Zhou L."/>
            <person name="Zhou L."/>
            <person name="Ni X."/>
            <person name="Tian J."/>
            <person name="Zhou Y."/>
            <person name="Sheng Y."/>
            <person name="Liu T."/>
            <person name="Pan Y."/>
            <person name="Xia L."/>
            <person name="Li J."/>
            <person name="Zhao F."/>
            <person name="Cao W."/>
        </authorList>
    </citation>
    <scope>NUCLEOTIDE SEQUENCE</scope>
    <source>
        <strain evidence="2">Rsan-2018</strain>
        <tissue evidence="2">Larvae</tissue>
    </source>
</reference>
<feature type="region of interest" description="Disordered" evidence="1">
    <location>
        <begin position="213"/>
        <end position="237"/>
    </location>
</feature>